<organism evidence="2 3">
    <name type="scientific">Halapricum salinum</name>
    <dbReference type="NCBI Taxonomy" id="1457250"/>
    <lineage>
        <taxon>Archaea</taxon>
        <taxon>Methanobacteriati</taxon>
        <taxon>Methanobacteriota</taxon>
        <taxon>Stenosarchaea group</taxon>
        <taxon>Halobacteria</taxon>
        <taxon>Halobacteriales</taxon>
        <taxon>Haloarculaceae</taxon>
        <taxon>Halapricum</taxon>
    </lineage>
</organism>
<keyword evidence="1" id="KW-0812">Transmembrane</keyword>
<feature type="transmembrane region" description="Helical" evidence="1">
    <location>
        <begin position="21"/>
        <end position="38"/>
    </location>
</feature>
<sequence length="152" mass="16830">MEVDDSTPERGPTEERTITPVVYVLALAATTLGLTHHIDHVVRGNHVGWPLTPEVNPFTYSLAIYPLIAISLYLTVTERVEAGYWALFFAFSAGMLAFFHVSPWAVEPPQDVIDPYANPLVGYLAFAVLLVLIGSVVFGSLYMASLWYREDA</sequence>
<gene>
    <name evidence="2" type="ORF">DV733_12115</name>
</gene>
<keyword evidence="1" id="KW-0472">Membrane</keyword>
<dbReference type="STRING" id="1457250.GCA_000755225_00463"/>
<feature type="transmembrane region" description="Helical" evidence="1">
    <location>
        <begin position="58"/>
        <end position="76"/>
    </location>
</feature>
<dbReference type="RefSeq" id="WP_049994465.1">
    <property type="nucleotide sequence ID" value="NZ_CP031310.1"/>
</dbReference>
<feature type="transmembrane region" description="Helical" evidence="1">
    <location>
        <begin position="121"/>
        <end position="148"/>
    </location>
</feature>
<evidence type="ECO:0000313" key="3">
    <source>
        <dbReference type="Proteomes" id="UP000296706"/>
    </source>
</evidence>
<dbReference type="OrthoDB" id="239573at2157"/>
<feature type="transmembrane region" description="Helical" evidence="1">
    <location>
        <begin position="83"/>
        <end position="101"/>
    </location>
</feature>
<keyword evidence="1" id="KW-1133">Transmembrane helix</keyword>
<proteinExistence type="predicted"/>
<name>A0A4D6HGM4_9EURY</name>
<dbReference type="GeneID" id="39848618"/>
<dbReference type="KEGG" id="hsn:DV733_12115"/>
<keyword evidence="3" id="KW-1185">Reference proteome</keyword>
<reference evidence="2 3" key="1">
    <citation type="journal article" date="2019" name="Nat. Commun.">
        <title>A new type of DNA phosphorothioation-based antiviral system in archaea.</title>
        <authorList>
            <person name="Xiong L."/>
            <person name="Liu S."/>
            <person name="Chen S."/>
            <person name="Xiao Y."/>
            <person name="Zhu B."/>
            <person name="Gao Y."/>
            <person name="Zhang Y."/>
            <person name="Chen B."/>
            <person name="Luo J."/>
            <person name="Deng Z."/>
            <person name="Chen X."/>
            <person name="Wang L."/>
            <person name="Chen S."/>
        </authorList>
    </citation>
    <scope>NUCLEOTIDE SEQUENCE [LARGE SCALE GENOMIC DNA]</scope>
    <source>
        <strain evidence="2 3">CBA1105</strain>
    </source>
</reference>
<dbReference type="AlphaFoldDB" id="A0A4D6HGM4"/>
<protein>
    <submittedName>
        <fullName evidence="2">Uncharacterized protein</fullName>
    </submittedName>
</protein>
<dbReference type="EMBL" id="CP031310">
    <property type="protein sequence ID" value="QCC51927.1"/>
    <property type="molecule type" value="Genomic_DNA"/>
</dbReference>
<accession>A0A4D6HGM4</accession>
<evidence type="ECO:0000256" key="1">
    <source>
        <dbReference type="SAM" id="Phobius"/>
    </source>
</evidence>
<evidence type="ECO:0000313" key="2">
    <source>
        <dbReference type="EMBL" id="QCC51927.1"/>
    </source>
</evidence>
<dbReference type="Proteomes" id="UP000296706">
    <property type="component" value="Chromosome"/>
</dbReference>